<evidence type="ECO:0000313" key="1">
    <source>
        <dbReference type="EMBL" id="MCQ1531247.1"/>
    </source>
</evidence>
<proteinExistence type="predicted"/>
<dbReference type="PANTHER" id="PTHR43649">
    <property type="entry name" value="ARABINOSE-BINDING PROTEIN-RELATED"/>
    <property type="match status" value="1"/>
</dbReference>
<dbReference type="PANTHER" id="PTHR43649:SF12">
    <property type="entry name" value="DIACETYLCHITOBIOSE BINDING PROTEIN DASA"/>
    <property type="match status" value="1"/>
</dbReference>
<dbReference type="Proteomes" id="UP001651880">
    <property type="component" value="Unassembled WGS sequence"/>
</dbReference>
<dbReference type="SUPFAM" id="SSF69322">
    <property type="entry name" value="Tricorn protease domain 2"/>
    <property type="match status" value="1"/>
</dbReference>
<dbReference type="EMBL" id="JAJEKE010000020">
    <property type="protein sequence ID" value="MCQ1531247.1"/>
    <property type="molecule type" value="Genomic_DNA"/>
</dbReference>
<comment type="caution">
    <text evidence="1">The sequence shown here is derived from an EMBL/GenBank/DDBJ whole genome shotgun (WGS) entry which is preliminary data.</text>
</comment>
<dbReference type="Pfam" id="PF01547">
    <property type="entry name" value="SBP_bac_1"/>
    <property type="match status" value="1"/>
</dbReference>
<name>A0ABT1NJ69_9FIRM</name>
<organism evidence="1 2">
    <name type="scientific">Lutispora saccharofermentans</name>
    <dbReference type="NCBI Taxonomy" id="3024236"/>
    <lineage>
        <taxon>Bacteria</taxon>
        <taxon>Bacillati</taxon>
        <taxon>Bacillota</taxon>
        <taxon>Clostridia</taxon>
        <taxon>Lutisporales</taxon>
        <taxon>Lutisporaceae</taxon>
        <taxon>Lutispora</taxon>
    </lineage>
</organism>
<dbReference type="PROSITE" id="PS51257">
    <property type="entry name" value="PROKAR_LIPOPROTEIN"/>
    <property type="match status" value="1"/>
</dbReference>
<accession>A0ABT1NJ69</accession>
<dbReference type="SUPFAM" id="SSF53850">
    <property type="entry name" value="Periplasmic binding protein-like II"/>
    <property type="match status" value="1"/>
</dbReference>
<evidence type="ECO:0000313" key="2">
    <source>
        <dbReference type="Proteomes" id="UP001651880"/>
    </source>
</evidence>
<dbReference type="RefSeq" id="WP_255228775.1">
    <property type="nucleotide sequence ID" value="NZ_JAJEKE010000020.1"/>
</dbReference>
<dbReference type="InterPro" id="IPR006059">
    <property type="entry name" value="SBP"/>
</dbReference>
<keyword evidence="2" id="KW-1185">Reference proteome</keyword>
<sequence>MNIKTKENYIFTLLMLISVLLMSGCKSQNASVDKAVEANAYTYKEVIYNQLLSIESVSSACINSAGEIIFYDDNGGIVHADNTGRIIKEIKKSLNGEICFAIDTNDNVYALQNYLKKDDKGQVHALVTELIAYDSAGNELKDRYAINEKKGSWEDIKDEVARKIQVNSKGSIYVLKYDSTVEVFDFKLQSINTLGIDEYRDIGIDENDNLIAVPKKEAGENQLLKMDTVSLKTIWEGEYSHSGAPDYIHYNAKTKFLYGISNGIIMKYDMTNNKATELLNINEFTKTDGIYGIFVDSGENVYTLANDEGKNELASYIKEEEKKESSEQIEITISAYWPDNNYSNSALLNIARKFERDHPDVKINFQVYDHLINIETGHKNYIEKLNSELLASKGPDILLGYYPALEYANKGILVNLHKIMEKDSSFNIDDYCETIINASMYKDGLYIMPLSYACRFIIGNKELMNEKNIDITQWTWKDFSDLLDKADDNEKDEKIYAFPQSYFYDRILFKNIILQDIDYYIDWDKREARTNTKDFTELLDMFKQIMDKNCYHPQLKASYGGKDRDAFMESILFIPEYTGCYWNFNTMGQKFDSIRILPLPKGEKTNTRLFMSYNASILEGSKHKDLAWKFIKYILNEDNQFFLSEYQFVMNKKAEEERIKLFFEQQEDDDIKRVTESEMNNIIAIKNSLNKNDAFVPADEFFNMIWVEVEPFLKNYKSVEEIAEVIQNKVQLYLNE</sequence>
<gene>
    <name evidence="1" type="ORF">LJD61_17105</name>
</gene>
<dbReference type="InterPro" id="IPR050490">
    <property type="entry name" value="Bact_solute-bd_prot1"/>
</dbReference>
<dbReference type="Gene3D" id="3.40.190.10">
    <property type="entry name" value="Periplasmic binding protein-like II"/>
    <property type="match status" value="1"/>
</dbReference>
<protein>
    <submittedName>
        <fullName evidence="1">Extracellular solute-binding protein</fullName>
    </submittedName>
</protein>
<reference evidence="1 2" key="1">
    <citation type="submission" date="2021-10" db="EMBL/GenBank/DDBJ databases">
        <title>Lutispora strain m25 sp. nov., a thermophilic, non-spore-forming bacterium isolated from a lab-scale methanogenic bioreactor digesting anaerobic sludge.</title>
        <authorList>
            <person name="El Houari A."/>
            <person name="Mcdonald J."/>
        </authorList>
    </citation>
    <scope>NUCLEOTIDE SEQUENCE [LARGE SCALE GENOMIC DNA]</scope>
    <source>
        <strain evidence="2">m25</strain>
    </source>
</reference>